<keyword evidence="11" id="KW-1185">Reference proteome</keyword>
<dbReference type="SUPFAM" id="SSF52540">
    <property type="entry name" value="P-loop containing nucleoside triphosphate hydrolases"/>
    <property type="match status" value="1"/>
</dbReference>
<evidence type="ECO:0000256" key="2">
    <source>
        <dbReference type="ARBA" id="ARBA00013824"/>
    </source>
</evidence>
<keyword evidence="4" id="KW-0547">Nucleotide-binding</keyword>
<protein>
    <recommendedName>
        <fullName evidence="2">Eukaryotic translation initiation factor 5B</fullName>
    </recommendedName>
    <alternativeName>
        <fullName evidence="7">Translation initiation factor IF-2</fullName>
    </alternativeName>
</protein>
<evidence type="ECO:0000313" key="11">
    <source>
        <dbReference type="Proteomes" id="UP001430848"/>
    </source>
</evidence>
<proteinExistence type="inferred from homology"/>
<dbReference type="Gene3D" id="3.40.50.300">
    <property type="entry name" value="P-loop containing nucleotide triphosphate hydrolases"/>
    <property type="match status" value="1"/>
</dbReference>
<evidence type="ECO:0000259" key="9">
    <source>
        <dbReference type="PROSITE" id="PS51722"/>
    </source>
</evidence>
<evidence type="ECO:0000256" key="6">
    <source>
        <dbReference type="ARBA" id="ARBA00023134"/>
    </source>
</evidence>
<dbReference type="SUPFAM" id="SSF52156">
    <property type="entry name" value="Initiation factor IF2/eIF5b, domain 3"/>
    <property type="match status" value="1"/>
</dbReference>
<feature type="compositionally biased region" description="Acidic residues" evidence="8">
    <location>
        <begin position="428"/>
        <end position="441"/>
    </location>
</feature>
<feature type="compositionally biased region" description="Basic and acidic residues" evidence="8">
    <location>
        <begin position="209"/>
        <end position="285"/>
    </location>
</feature>
<dbReference type="PANTHER" id="PTHR43381">
    <property type="entry name" value="TRANSLATION INITIATION FACTOR IF-2-RELATED"/>
    <property type="match status" value="1"/>
</dbReference>
<feature type="compositionally biased region" description="Low complexity" evidence="8">
    <location>
        <begin position="183"/>
        <end position="193"/>
    </location>
</feature>
<evidence type="ECO:0000256" key="7">
    <source>
        <dbReference type="ARBA" id="ARBA00032478"/>
    </source>
</evidence>
<feature type="compositionally biased region" description="Basic and acidic residues" evidence="8">
    <location>
        <begin position="138"/>
        <end position="159"/>
    </location>
</feature>
<evidence type="ECO:0000256" key="4">
    <source>
        <dbReference type="ARBA" id="ARBA00022741"/>
    </source>
</evidence>
<dbReference type="SUPFAM" id="SSF50447">
    <property type="entry name" value="Translation proteins"/>
    <property type="match status" value="1"/>
</dbReference>
<comment type="caution">
    <text evidence="10">The sequence shown here is derived from an EMBL/GenBank/DDBJ whole genome shotgun (WGS) entry which is preliminary data.</text>
</comment>
<dbReference type="InterPro" id="IPR005225">
    <property type="entry name" value="Small_GTP-bd"/>
</dbReference>
<dbReference type="PROSITE" id="PS51722">
    <property type="entry name" value="G_TR_2"/>
    <property type="match status" value="1"/>
</dbReference>
<gene>
    <name evidence="10" type="primary">FUN12</name>
    <name evidence="10" type="ORF">SLS63_002664</name>
</gene>
<sequence>MAPKKKGNKKAQDDWEAELGETIAPANGDDAPAPENGDAAAAAEEDAPAAGGLMALMRKNKERRKKKGLPELEGEDAAGAEPAEPAEEKAAPAEANIEDEFALPEKKGKGGKGKQQAKPAPAAKGGDDETDASGKVLTKAEKEKLKKEREKQRKKENAAKKKTATPAPAKAEPAKVAEKPDEPAAAAPAAEAGKSGKKLPKHLQLLQKQQEELRLREEAKAKADAEERARIEEEERLLEEENKRKEEEKARKKQREKERVEQLKKEGKYMTKAQKEEKARNERKLQQMLAAGIQVGGLADGESAKKEKPKFEKKGKGKKQEKIDEEKALAEAAERARLQAEEALRKKEEDERIAREKAEAEAAAKAAAAREEEIEEDWEAAAASDEEPKDSWDADSDEEADKNENGKADEKSLPSRPKEQAPAAQESSSEEESSSDEEDAGLEAQRRREALARREKAHQAALAARSKDNLRSPICCILGHVDTGKTKLLDKIRQTNVQEGEAGGITQQIGATYFPVEAIKQKTQVVNQDGKFEFKVPGLLVIDTPGHESFSNLRSRGSSLCNIAILVVDIMHGLEPQTLESMRMLRERKTPFVVALNKIDRLYGWKKIDNNGFQESLALQGKAVQNEFKNRLDQTKVAFAEQGFNAELFYENKQMSKFVSLIPTSAHTGEGIPDMLKLILQLTQERMVGSLMYLSEVQATVLEVKQIEGFGMTIDVILSNGIMREGDRILLCGTEGVIKTNVRALLTPEKLKELRLKSQYVHNKEVKAALGVKIVAPGLEKAIAGSRLLVAGPDDDEDDIEDELESDLETLFSRVERTGRGVSVQASTLGSLEALLDFLKDCKIPVANVGIGPVSKRDIMQCGVMLEKSPDYAVMLCFDVKVEKDAQSYAEENGVKIFTADIIYHLFDQFTKHMDDLLEKKKEDSKLLAVFPCVLKPVAVFNKTGPIIVGVDVVEGQLKINTPISAVKHNPTTGVKEIVTMGRVTSIEREHKQIPVCKKGQPSVAVKIEMGGHQPTYGRQLEESDTLYSAISRASIDCLKEFYRKDVSNDEWQLIVKLKPLFDIP</sequence>
<dbReference type="InterPro" id="IPR027417">
    <property type="entry name" value="P-loop_NTPase"/>
</dbReference>
<feature type="compositionally biased region" description="Low complexity" evidence="8">
    <location>
        <begin position="114"/>
        <end position="124"/>
    </location>
</feature>
<dbReference type="PRINTS" id="PR00315">
    <property type="entry name" value="ELONGATNFCT"/>
</dbReference>
<dbReference type="InterPro" id="IPR023115">
    <property type="entry name" value="TIF_IF2_dom3"/>
</dbReference>
<dbReference type="InterPro" id="IPR009000">
    <property type="entry name" value="Transl_B-barrel_sf"/>
</dbReference>
<dbReference type="CDD" id="cd03703">
    <property type="entry name" value="aeIF5B_II"/>
    <property type="match status" value="1"/>
</dbReference>
<organism evidence="10 11">
    <name type="scientific">Diaporthe eres</name>
    <name type="common">Phomopsis oblonga</name>
    <dbReference type="NCBI Taxonomy" id="83184"/>
    <lineage>
        <taxon>Eukaryota</taxon>
        <taxon>Fungi</taxon>
        <taxon>Dikarya</taxon>
        <taxon>Ascomycota</taxon>
        <taxon>Pezizomycotina</taxon>
        <taxon>Sordariomycetes</taxon>
        <taxon>Sordariomycetidae</taxon>
        <taxon>Diaporthales</taxon>
        <taxon>Diaporthaceae</taxon>
        <taxon>Diaporthe</taxon>
        <taxon>Diaporthe eres species complex</taxon>
    </lineage>
</organism>
<feature type="region of interest" description="Disordered" evidence="8">
    <location>
        <begin position="1"/>
        <end position="453"/>
    </location>
</feature>
<feature type="compositionally biased region" description="Acidic residues" evidence="8">
    <location>
        <begin position="372"/>
        <end position="401"/>
    </location>
</feature>
<dbReference type="Pfam" id="PF00009">
    <property type="entry name" value="GTP_EFTU"/>
    <property type="match status" value="1"/>
</dbReference>
<comment type="similarity">
    <text evidence="1">Belongs to the TRAFAC class translation factor GTPase superfamily. Classic translation factor GTPase family. IF-2 subfamily.</text>
</comment>
<feature type="compositionally biased region" description="Basic and acidic residues" evidence="8">
    <location>
        <begin position="444"/>
        <end position="453"/>
    </location>
</feature>
<dbReference type="CDD" id="cd01887">
    <property type="entry name" value="IF2_eIF5B"/>
    <property type="match status" value="1"/>
</dbReference>
<dbReference type="EMBL" id="JAKNSF020000007">
    <property type="protein sequence ID" value="KAK7737535.1"/>
    <property type="molecule type" value="Genomic_DNA"/>
</dbReference>
<feature type="domain" description="Tr-type G" evidence="9">
    <location>
        <begin position="470"/>
        <end position="688"/>
    </location>
</feature>
<dbReference type="Gene3D" id="3.40.50.10050">
    <property type="entry name" value="Translation initiation factor IF- 2, domain 3"/>
    <property type="match status" value="1"/>
</dbReference>
<keyword evidence="3 10" id="KW-0396">Initiation factor</keyword>
<evidence type="ECO:0000256" key="1">
    <source>
        <dbReference type="ARBA" id="ARBA00007733"/>
    </source>
</evidence>
<dbReference type="InterPro" id="IPR000795">
    <property type="entry name" value="T_Tr_GTP-bd_dom"/>
</dbReference>
<dbReference type="NCBIfam" id="TIGR00231">
    <property type="entry name" value="small_GTP"/>
    <property type="match status" value="1"/>
</dbReference>
<keyword evidence="5" id="KW-0648">Protein biosynthesis</keyword>
<dbReference type="InterPro" id="IPR029459">
    <property type="entry name" value="EFTU-type"/>
</dbReference>
<dbReference type="Proteomes" id="UP001430848">
    <property type="component" value="Unassembled WGS sequence"/>
</dbReference>
<feature type="compositionally biased region" description="Basic and acidic residues" evidence="8">
    <location>
        <begin position="172"/>
        <end position="182"/>
    </location>
</feature>
<feature type="compositionally biased region" description="Basic and acidic residues" evidence="8">
    <location>
        <begin position="302"/>
        <end position="362"/>
    </location>
</feature>
<dbReference type="Gene3D" id="2.40.30.10">
    <property type="entry name" value="Translation factors"/>
    <property type="match status" value="2"/>
</dbReference>
<dbReference type="NCBIfam" id="NF003078">
    <property type="entry name" value="PRK04004.1"/>
    <property type="match status" value="1"/>
</dbReference>
<dbReference type="PANTHER" id="PTHR43381:SF4">
    <property type="entry name" value="EUKARYOTIC TRANSLATION INITIATION FACTOR 5B"/>
    <property type="match status" value="1"/>
</dbReference>
<feature type="compositionally biased region" description="Low complexity" evidence="8">
    <location>
        <begin position="28"/>
        <end position="52"/>
    </location>
</feature>
<feature type="compositionally biased region" description="Basic residues" evidence="8">
    <location>
        <begin position="58"/>
        <end position="67"/>
    </location>
</feature>
<evidence type="ECO:0000256" key="5">
    <source>
        <dbReference type="ARBA" id="ARBA00022917"/>
    </source>
</evidence>
<name>A0ABR1PIA5_DIAER</name>
<evidence type="ECO:0000256" key="3">
    <source>
        <dbReference type="ARBA" id="ARBA00022540"/>
    </source>
</evidence>
<reference evidence="10 11" key="1">
    <citation type="submission" date="2024-02" db="EMBL/GenBank/DDBJ databases">
        <title>De novo assembly and annotation of 12 fungi associated with fruit tree decline syndrome in Ontario, Canada.</title>
        <authorList>
            <person name="Sulman M."/>
            <person name="Ellouze W."/>
            <person name="Ilyukhin E."/>
        </authorList>
    </citation>
    <scope>NUCLEOTIDE SEQUENCE [LARGE SCALE GENOMIC DNA]</scope>
    <source>
        <strain evidence="10 11">M169</strain>
    </source>
</reference>
<dbReference type="GO" id="GO:0003743">
    <property type="term" value="F:translation initiation factor activity"/>
    <property type="evidence" value="ECO:0007669"/>
    <property type="project" value="UniProtKB-KW"/>
</dbReference>
<accession>A0ABR1PIA5</accession>
<dbReference type="Pfam" id="PF11987">
    <property type="entry name" value="IF-2"/>
    <property type="match status" value="1"/>
</dbReference>
<dbReference type="InterPro" id="IPR036925">
    <property type="entry name" value="TIF_IF2_dom3_sf"/>
</dbReference>
<feature type="compositionally biased region" description="Basic and acidic residues" evidence="8">
    <location>
        <begin position="402"/>
        <end position="419"/>
    </location>
</feature>
<evidence type="ECO:0000256" key="8">
    <source>
        <dbReference type="SAM" id="MobiDB-lite"/>
    </source>
</evidence>
<evidence type="ECO:0000313" key="10">
    <source>
        <dbReference type="EMBL" id="KAK7737535.1"/>
    </source>
</evidence>
<keyword evidence="6" id="KW-0342">GTP-binding</keyword>
<dbReference type="InterPro" id="IPR015760">
    <property type="entry name" value="TIF_IF2"/>
</dbReference>
<dbReference type="Pfam" id="PF14578">
    <property type="entry name" value="GTP_EFTU_D4"/>
    <property type="match status" value="1"/>
</dbReference>